<dbReference type="Proteomes" id="UP000266673">
    <property type="component" value="Unassembled WGS sequence"/>
</dbReference>
<dbReference type="AlphaFoldDB" id="A0A397VXC7"/>
<feature type="transmembrane region" description="Helical" evidence="1">
    <location>
        <begin position="43"/>
        <end position="71"/>
    </location>
</feature>
<reference evidence="2 3" key="1">
    <citation type="submission" date="2018-06" db="EMBL/GenBank/DDBJ databases">
        <title>Comparative genomics reveals the genomic features of Rhizophagus irregularis, R. cerebriforme, R. diaphanum and Gigaspora rosea, and their symbiotic lifestyle signature.</title>
        <authorList>
            <person name="Morin E."/>
            <person name="San Clemente H."/>
            <person name="Chen E.C.H."/>
            <person name="De La Providencia I."/>
            <person name="Hainaut M."/>
            <person name="Kuo A."/>
            <person name="Kohler A."/>
            <person name="Murat C."/>
            <person name="Tang N."/>
            <person name="Roy S."/>
            <person name="Loubradou J."/>
            <person name="Henrissat B."/>
            <person name="Grigoriev I.V."/>
            <person name="Corradi N."/>
            <person name="Roux C."/>
            <person name="Martin F.M."/>
        </authorList>
    </citation>
    <scope>NUCLEOTIDE SEQUENCE [LARGE SCALE GENOMIC DNA]</scope>
    <source>
        <strain evidence="2 3">DAOM 194757</strain>
    </source>
</reference>
<keyword evidence="1" id="KW-0812">Transmembrane</keyword>
<keyword evidence="3" id="KW-1185">Reference proteome</keyword>
<evidence type="ECO:0000313" key="3">
    <source>
        <dbReference type="Proteomes" id="UP000266673"/>
    </source>
</evidence>
<comment type="caution">
    <text evidence="2">The sequence shown here is derived from an EMBL/GenBank/DDBJ whole genome shotgun (WGS) entry which is preliminary data.</text>
</comment>
<gene>
    <name evidence="2" type="ORF">C2G38_362420</name>
</gene>
<sequence>MVSCCHCLAEWSCGGDLACFSNIFVEFLWCSCFSGTLVECDFMYFFGVRFFFCVLVFFFIWGLFCLASLGLEIARMWNQ</sequence>
<accession>A0A397VXC7</accession>
<dbReference type="EMBL" id="QKWP01000153">
    <property type="protein sequence ID" value="RIB25987.1"/>
    <property type="molecule type" value="Genomic_DNA"/>
</dbReference>
<proteinExistence type="predicted"/>
<name>A0A397VXC7_9GLOM</name>
<organism evidence="2 3">
    <name type="scientific">Gigaspora rosea</name>
    <dbReference type="NCBI Taxonomy" id="44941"/>
    <lineage>
        <taxon>Eukaryota</taxon>
        <taxon>Fungi</taxon>
        <taxon>Fungi incertae sedis</taxon>
        <taxon>Mucoromycota</taxon>
        <taxon>Glomeromycotina</taxon>
        <taxon>Glomeromycetes</taxon>
        <taxon>Diversisporales</taxon>
        <taxon>Gigasporaceae</taxon>
        <taxon>Gigaspora</taxon>
    </lineage>
</organism>
<keyword evidence="1" id="KW-1133">Transmembrane helix</keyword>
<evidence type="ECO:0000256" key="1">
    <source>
        <dbReference type="SAM" id="Phobius"/>
    </source>
</evidence>
<evidence type="ECO:0000313" key="2">
    <source>
        <dbReference type="EMBL" id="RIB25987.1"/>
    </source>
</evidence>
<keyword evidence="1" id="KW-0472">Membrane</keyword>
<protein>
    <submittedName>
        <fullName evidence="2">Uncharacterized protein</fullName>
    </submittedName>
</protein>